<gene>
    <name evidence="5" type="ORF">J0656_07740</name>
</gene>
<protein>
    <submittedName>
        <fullName evidence="5">Helix-turn-helix transcriptional regulator</fullName>
    </submittedName>
</protein>
<dbReference type="InterPro" id="IPR002577">
    <property type="entry name" value="HTH_HxlR"/>
</dbReference>
<dbReference type="Pfam" id="PF01638">
    <property type="entry name" value="HxlR"/>
    <property type="match status" value="1"/>
</dbReference>
<evidence type="ECO:0000256" key="1">
    <source>
        <dbReference type="ARBA" id="ARBA00023015"/>
    </source>
</evidence>
<evidence type="ECO:0000256" key="2">
    <source>
        <dbReference type="ARBA" id="ARBA00023125"/>
    </source>
</evidence>
<dbReference type="RefSeq" id="WP_207032693.1">
    <property type="nucleotide sequence ID" value="NZ_JAFLNL010000003.1"/>
</dbReference>
<evidence type="ECO:0000313" key="6">
    <source>
        <dbReference type="Proteomes" id="UP000664044"/>
    </source>
</evidence>
<dbReference type="InterPro" id="IPR036390">
    <property type="entry name" value="WH_DNA-bd_sf"/>
</dbReference>
<dbReference type="InterPro" id="IPR036388">
    <property type="entry name" value="WH-like_DNA-bd_sf"/>
</dbReference>
<keyword evidence="1" id="KW-0805">Transcription regulation</keyword>
<evidence type="ECO:0000313" key="5">
    <source>
        <dbReference type="EMBL" id="MBO0353905.1"/>
    </source>
</evidence>
<proteinExistence type="predicted"/>
<organism evidence="5 6">
    <name type="scientific">Flagellimonas aurea</name>
    <dbReference type="NCBI Taxonomy" id="2915619"/>
    <lineage>
        <taxon>Bacteria</taxon>
        <taxon>Pseudomonadati</taxon>
        <taxon>Bacteroidota</taxon>
        <taxon>Flavobacteriia</taxon>
        <taxon>Flavobacteriales</taxon>
        <taxon>Flavobacteriaceae</taxon>
        <taxon>Flagellimonas</taxon>
    </lineage>
</organism>
<evidence type="ECO:0000259" key="4">
    <source>
        <dbReference type="PROSITE" id="PS51118"/>
    </source>
</evidence>
<dbReference type="EMBL" id="JAFLNL010000003">
    <property type="protein sequence ID" value="MBO0353905.1"/>
    <property type="molecule type" value="Genomic_DNA"/>
</dbReference>
<reference evidence="5 6" key="1">
    <citation type="submission" date="2021-03" db="EMBL/GenBank/DDBJ databases">
        <title>Muricauda lutimaris sp. nov. and Muricauda ruestringensis sp. nov, two marine members of the Flavobacteriaceae isolated from deep sea sediments of Western Pacific.</title>
        <authorList>
            <person name="Zhao S."/>
            <person name="Liu R."/>
        </authorList>
    </citation>
    <scope>NUCLEOTIDE SEQUENCE [LARGE SCALE GENOMIC DNA]</scope>
    <source>
        <strain evidence="5 6">BC31-1-A7</strain>
    </source>
</reference>
<dbReference type="SUPFAM" id="SSF46785">
    <property type="entry name" value="Winged helix' DNA-binding domain"/>
    <property type="match status" value="1"/>
</dbReference>
<feature type="domain" description="HTH hxlR-type" evidence="4">
    <location>
        <begin position="9"/>
        <end position="113"/>
    </location>
</feature>
<keyword evidence="3" id="KW-0804">Transcription</keyword>
<dbReference type="Gene3D" id="1.10.10.10">
    <property type="entry name" value="Winged helix-like DNA-binding domain superfamily/Winged helix DNA-binding domain"/>
    <property type="match status" value="1"/>
</dbReference>
<keyword evidence="6" id="KW-1185">Reference proteome</keyword>
<comment type="caution">
    <text evidence="5">The sequence shown here is derived from an EMBL/GenBank/DDBJ whole genome shotgun (WGS) entry which is preliminary data.</text>
</comment>
<accession>A0ABS3G3F6</accession>
<sequence length="115" mass="13266">MEKRNIVKCHASGIRAVKDAMDVLSGNWKLPILTSLYEGTKRFKQISREVEGISDKMLSKELKELEMNQLVKRTVLDTFPPKVEYELTEHAATLEKLLDAMRDWGLLHRQKIVGK</sequence>
<evidence type="ECO:0000256" key="3">
    <source>
        <dbReference type="ARBA" id="ARBA00023163"/>
    </source>
</evidence>
<dbReference type="PANTHER" id="PTHR33204">
    <property type="entry name" value="TRANSCRIPTIONAL REGULATOR, MARR FAMILY"/>
    <property type="match status" value="1"/>
</dbReference>
<dbReference type="PROSITE" id="PS51118">
    <property type="entry name" value="HTH_HXLR"/>
    <property type="match status" value="1"/>
</dbReference>
<dbReference type="PANTHER" id="PTHR33204:SF29">
    <property type="entry name" value="TRANSCRIPTIONAL REGULATOR"/>
    <property type="match status" value="1"/>
</dbReference>
<keyword evidence="2" id="KW-0238">DNA-binding</keyword>
<name>A0ABS3G3F6_9FLAO</name>
<dbReference type="Proteomes" id="UP000664044">
    <property type="component" value="Unassembled WGS sequence"/>
</dbReference>